<reference evidence="3" key="1">
    <citation type="journal article" date="2013" name="Nature">
        <title>Pan genome of the phytoplankton Emiliania underpins its global distribution.</title>
        <authorList>
            <person name="Read B.A."/>
            <person name="Kegel J."/>
            <person name="Klute M.J."/>
            <person name="Kuo A."/>
            <person name="Lefebvre S.C."/>
            <person name="Maumus F."/>
            <person name="Mayer C."/>
            <person name="Miller J."/>
            <person name="Monier A."/>
            <person name="Salamov A."/>
            <person name="Young J."/>
            <person name="Aguilar M."/>
            <person name="Claverie J.M."/>
            <person name="Frickenhaus S."/>
            <person name="Gonzalez K."/>
            <person name="Herman E.K."/>
            <person name="Lin Y.C."/>
            <person name="Napier J."/>
            <person name="Ogata H."/>
            <person name="Sarno A.F."/>
            <person name="Shmutz J."/>
            <person name="Schroeder D."/>
            <person name="de Vargas C."/>
            <person name="Verret F."/>
            <person name="von Dassow P."/>
            <person name="Valentin K."/>
            <person name="Van de Peer Y."/>
            <person name="Wheeler G."/>
            <person name="Dacks J.B."/>
            <person name="Delwiche C.F."/>
            <person name="Dyhrman S.T."/>
            <person name="Glockner G."/>
            <person name="John U."/>
            <person name="Richards T."/>
            <person name="Worden A.Z."/>
            <person name="Zhang X."/>
            <person name="Grigoriev I.V."/>
            <person name="Allen A.E."/>
            <person name="Bidle K."/>
            <person name="Borodovsky M."/>
            <person name="Bowler C."/>
            <person name="Brownlee C."/>
            <person name="Cock J.M."/>
            <person name="Elias M."/>
            <person name="Gladyshev V.N."/>
            <person name="Groth M."/>
            <person name="Guda C."/>
            <person name="Hadaegh A."/>
            <person name="Iglesias-Rodriguez M.D."/>
            <person name="Jenkins J."/>
            <person name="Jones B.M."/>
            <person name="Lawson T."/>
            <person name="Leese F."/>
            <person name="Lindquist E."/>
            <person name="Lobanov A."/>
            <person name="Lomsadze A."/>
            <person name="Malik S.B."/>
            <person name="Marsh M.E."/>
            <person name="Mackinder L."/>
            <person name="Mock T."/>
            <person name="Mueller-Roeber B."/>
            <person name="Pagarete A."/>
            <person name="Parker M."/>
            <person name="Probert I."/>
            <person name="Quesneville H."/>
            <person name="Raines C."/>
            <person name="Rensing S.A."/>
            <person name="Riano-Pachon D.M."/>
            <person name="Richier S."/>
            <person name="Rokitta S."/>
            <person name="Shiraiwa Y."/>
            <person name="Soanes D.M."/>
            <person name="van der Giezen M."/>
            <person name="Wahlund T.M."/>
            <person name="Williams B."/>
            <person name="Wilson W."/>
            <person name="Wolfe G."/>
            <person name="Wurch L.L."/>
        </authorList>
    </citation>
    <scope>NUCLEOTIDE SEQUENCE</scope>
</reference>
<dbReference type="GeneID" id="17254820"/>
<evidence type="ECO:0000313" key="2">
    <source>
        <dbReference type="EnsemblProtists" id="EOD08550"/>
    </source>
</evidence>
<feature type="region of interest" description="Disordered" evidence="1">
    <location>
        <begin position="33"/>
        <end position="71"/>
    </location>
</feature>
<protein>
    <submittedName>
        <fullName evidence="2">Uncharacterized protein</fullName>
    </submittedName>
</protein>
<dbReference type="PaxDb" id="2903-EOD08550"/>
<organism evidence="2 3">
    <name type="scientific">Emiliania huxleyi (strain CCMP1516)</name>
    <dbReference type="NCBI Taxonomy" id="280463"/>
    <lineage>
        <taxon>Eukaryota</taxon>
        <taxon>Haptista</taxon>
        <taxon>Haptophyta</taxon>
        <taxon>Prymnesiophyceae</taxon>
        <taxon>Isochrysidales</taxon>
        <taxon>Noelaerhabdaceae</taxon>
        <taxon>Emiliania</taxon>
    </lineage>
</organism>
<dbReference type="AlphaFoldDB" id="A0A0D3IBB5"/>
<accession>A0A0D3IBB5</accession>
<keyword evidence="3" id="KW-1185">Reference proteome</keyword>
<sequence length="151" mass="15755">MRCGMRCGMLCGMLCGKLCGPADSILPRTEPAAVPPAPLSSPVRSVRVAPSLGRRAGRPSPPPLLLTPPGPVVAVGRRKRPGRHALTLPARALAAARRSRPARRPGGREPDLPVLHPPADPEIDISISHAEIEPLPRPARRQEVGAGGGTA</sequence>
<dbReference type="HOGENOM" id="CLU_1734910_0_0_1"/>
<name>A0A0D3IBB5_EMIH1</name>
<evidence type="ECO:0000256" key="1">
    <source>
        <dbReference type="SAM" id="MobiDB-lite"/>
    </source>
</evidence>
<dbReference type="KEGG" id="ehx:EMIHUDRAFT_358796"/>
<feature type="compositionally biased region" description="Pro residues" evidence="1">
    <location>
        <begin position="59"/>
        <end position="71"/>
    </location>
</feature>
<reference evidence="2" key="2">
    <citation type="submission" date="2024-10" db="UniProtKB">
        <authorList>
            <consortium name="EnsemblProtists"/>
        </authorList>
    </citation>
    <scope>IDENTIFICATION</scope>
</reference>
<dbReference type="EnsemblProtists" id="EOD08550">
    <property type="protein sequence ID" value="EOD08550"/>
    <property type="gene ID" value="EMIHUDRAFT_358796"/>
</dbReference>
<dbReference type="RefSeq" id="XP_005769735.1">
    <property type="nucleotide sequence ID" value="XM_005769678.1"/>
</dbReference>
<dbReference type="EnsemblProtists" id="EOD17306">
    <property type="protein sequence ID" value="EOD17306"/>
    <property type="gene ID" value="EMIHUDRAFT_369986"/>
</dbReference>
<feature type="region of interest" description="Disordered" evidence="1">
    <location>
        <begin position="92"/>
        <end position="151"/>
    </location>
</feature>
<dbReference type="RefSeq" id="XP_005760979.1">
    <property type="nucleotide sequence ID" value="XM_005760922.1"/>
</dbReference>
<dbReference type="Proteomes" id="UP000013827">
    <property type="component" value="Unassembled WGS sequence"/>
</dbReference>
<evidence type="ECO:0000313" key="3">
    <source>
        <dbReference type="Proteomes" id="UP000013827"/>
    </source>
</evidence>
<feature type="compositionally biased region" description="Low complexity" evidence="1">
    <location>
        <begin position="40"/>
        <end position="52"/>
    </location>
</feature>
<proteinExistence type="predicted"/>
<dbReference type="GeneID" id="17263455"/>
<dbReference type="KEGG" id="ehx:EMIHUDRAFT_369986"/>